<dbReference type="AlphaFoldDB" id="A0A915JFK0"/>
<evidence type="ECO:0000313" key="2">
    <source>
        <dbReference type="WBParaSite" id="nRc.2.0.1.t25271-RA"/>
    </source>
</evidence>
<sequence>MVIIGLRGQFTATIQYNSHRAKLQGATTFTKLNLSKGYFHITLAPSLVCLQQQLCHMSAFSQHGVYSGVENERDDDSQN</sequence>
<dbReference type="WBParaSite" id="nRc.2.0.1.t25271-RA">
    <property type="protein sequence ID" value="nRc.2.0.1.t25271-RA"/>
    <property type="gene ID" value="nRc.2.0.1.g25271"/>
</dbReference>
<name>A0A915JFK0_ROMCU</name>
<keyword evidence="1" id="KW-1185">Reference proteome</keyword>
<evidence type="ECO:0000313" key="1">
    <source>
        <dbReference type="Proteomes" id="UP000887565"/>
    </source>
</evidence>
<dbReference type="Proteomes" id="UP000887565">
    <property type="component" value="Unplaced"/>
</dbReference>
<reference evidence="2" key="1">
    <citation type="submission" date="2022-11" db="UniProtKB">
        <authorList>
            <consortium name="WormBaseParasite"/>
        </authorList>
    </citation>
    <scope>IDENTIFICATION</scope>
</reference>
<accession>A0A915JFK0</accession>
<proteinExistence type="predicted"/>
<organism evidence="1 2">
    <name type="scientific">Romanomermis culicivorax</name>
    <name type="common">Nematode worm</name>
    <dbReference type="NCBI Taxonomy" id="13658"/>
    <lineage>
        <taxon>Eukaryota</taxon>
        <taxon>Metazoa</taxon>
        <taxon>Ecdysozoa</taxon>
        <taxon>Nematoda</taxon>
        <taxon>Enoplea</taxon>
        <taxon>Dorylaimia</taxon>
        <taxon>Mermithida</taxon>
        <taxon>Mermithoidea</taxon>
        <taxon>Mermithidae</taxon>
        <taxon>Romanomermis</taxon>
    </lineage>
</organism>
<protein>
    <submittedName>
        <fullName evidence="2">Uncharacterized protein</fullName>
    </submittedName>
</protein>